<dbReference type="AlphaFoldDB" id="A0A6C0HT66"/>
<organism evidence="1">
    <name type="scientific">viral metagenome</name>
    <dbReference type="NCBI Taxonomy" id="1070528"/>
    <lineage>
        <taxon>unclassified sequences</taxon>
        <taxon>metagenomes</taxon>
        <taxon>organismal metagenomes</taxon>
    </lineage>
</organism>
<reference evidence="1" key="1">
    <citation type="journal article" date="2020" name="Nature">
        <title>Giant virus diversity and host interactions through global metagenomics.</title>
        <authorList>
            <person name="Schulz F."/>
            <person name="Roux S."/>
            <person name="Paez-Espino D."/>
            <person name="Jungbluth S."/>
            <person name="Walsh D.A."/>
            <person name="Denef V.J."/>
            <person name="McMahon K.D."/>
            <person name="Konstantinidis K.T."/>
            <person name="Eloe-Fadrosh E.A."/>
            <person name="Kyrpides N.C."/>
            <person name="Woyke T."/>
        </authorList>
    </citation>
    <scope>NUCLEOTIDE SEQUENCE</scope>
    <source>
        <strain evidence="1">GVMAG-M-3300023184-167</strain>
    </source>
</reference>
<proteinExistence type="predicted"/>
<accession>A0A6C0HT66</accession>
<name>A0A6C0HT66_9ZZZZ</name>
<evidence type="ECO:0000313" key="1">
    <source>
        <dbReference type="EMBL" id="QHT83093.1"/>
    </source>
</evidence>
<dbReference type="EMBL" id="MN740006">
    <property type="protein sequence ID" value="QHT83093.1"/>
    <property type="molecule type" value="Genomic_DNA"/>
</dbReference>
<sequence>MENVKVIKINSLELEKNEPLDNEFLEDKHINELTLQILMNREMYENYILSQHEQCIDDLKGEQKFYRSRIFQLAKVLLLNEKEREKYFTLNPAFHLSQISFDVFATFDHFIKTAIQNFKLIDTNDILQGETILEEPRETILEPRETIVSEFKEYITPKQKTLDNFIIKCEPIEPIYPEQRIININDSKYKKKGLRKKLVVN</sequence>
<protein>
    <submittedName>
        <fullName evidence="1">Uncharacterized protein</fullName>
    </submittedName>
</protein>